<evidence type="ECO:0000256" key="5">
    <source>
        <dbReference type="ARBA" id="ARBA00023242"/>
    </source>
</evidence>
<evidence type="ECO:0000256" key="2">
    <source>
        <dbReference type="ARBA" id="ARBA00023015"/>
    </source>
</evidence>
<evidence type="ECO:0008006" key="9">
    <source>
        <dbReference type="Google" id="ProtNLM"/>
    </source>
</evidence>
<evidence type="ECO:0000256" key="4">
    <source>
        <dbReference type="ARBA" id="ARBA00023163"/>
    </source>
</evidence>
<dbReference type="GO" id="GO:0003677">
    <property type="term" value="F:DNA binding"/>
    <property type="evidence" value="ECO:0007669"/>
    <property type="project" value="UniProtKB-KW"/>
</dbReference>
<organism evidence="7 8">
    <name type="scientific">Hordeum vulgare subsp. vulgare</name>
    <name type="common">Domesticated barley</name>
    <dbReference type="NCBI Taxonomy" id="112509"/>
    <lineage>
        <taxon>Eukaryota</taxon>
        <taxon>Viridiplantae</taxon>
        <taxon>Streptophyta</taxon>
        <taxon>Embryophyta</taxon>
        <taxon>Tracheophyta</taxon>
        <taxon>Spermatophyta</taxon>
        <taxon>Magnoliopsida</taxon>
        <taxon>Liliopsida</taxon>
        <taxon>Poales</taxon>
        <taxon>Poaceae</taxon>
        <taxon>BOP clade</taxon>
        <taxon>Pooideae</taxon>
        <taxon>Triticodae</taxon>
        <taxon>Triticeae</taxon>
        <taxon>Hordeinae</taxon>
        <taxon>Hordeum</taxon>
    </lineage>
</organism>
<reference evidence="7" key="2">
    <citation type="submission" date="2020-10" db="EMBL/GenBank/DDBJ databases">
        <authorList>
            <person name="Scholz U."/>
            <person name="Mascher M."/>
            <person name="Fiebig A."/>
        </authorList>
    </citation>
    <scope>NUCLEOTIDE SEQUENCE [LARGE SCALE GENOMIC DNA]</scope>
    <source>
        <strain evidence="7">cv. Morex</strain>
    </source>
</reference>
<keyword evidence="4" id="KW-0804">Transcription</keyword>
<keyword evidence="3" id="KW-0238">DNA-binding</keyword>
<dbReference type="PANTHER" id="PTHR34397">
    <property type="entry name" value="OS05G0237600 PROTEIN"/>
    <property type="match status" value="1"/>
</dbReference>
<dbReference type="PANTHER" id="PTHR34397:SF29">
    <property type="entry name" value="TF-B3 DOMAIN-CONTAINING PROTEIN"/>
    <property type="match status" value="1"/>
</dbReference>
<dbReference type="Gramene" id="HORVU.MOREX.r3.1HG0089400.1">
    <property type="protein sequence ID" value="HORVU.MOREX.r3.1HG0089400.1.CDS1"/>
    <property type="gene ID" value="HORVU.MOREX.r3.1HG0089400"/>
</dbReference>
<keyword evidence="2" id="KW-0805">Transcription regulation</keyword>
<accession>A0A8I6WUW9</accession>
<name>A0A8I6WUW9_HORVV</name>
<feature type="region of interest" description="Disordered" evidence="6">
    <location>
        <begin position="303"/>
        <end position="326"/>
    </location>
</feature>
<evidence type="ECO:0000256" key="3">
    <source>
        <dbReference type="ARBA" id="ARBA00023125"/>
    </source>
</evidence>
<proteinExistence type="predicted"/>
<reference evidence="8" key="1">
    <citation type="journal article" date="2012" name="Nature">
        <title>A physical, genetic and functional sequence assembly of the barley genome.</title>
        <authorList>
            <consortium name="The International Barley Genome Sequencing Consortium"/>
            <person name="Mayer K.F."/>
            <person name="Waugh R."/>
            <person name="Brown J.W."/>
            <person name="Schulman A."/>
            <person name="Langridge P."/>
            <person name="Platzer M."/>
            <person name="Fincher G.B."/>
            <person name="Muehlbauer G.J."/>
            <person name="Sato K."/>
            <person name="Close T.J."/>
            <person name="Wise R.P."/>
            <person name="Stein N."/>
        </authorList>
    </citation>
    <scope>NUCLEOTIDE SEQUENCE [LARGE SCALE GENOMIC DNA]</scope>
    <source>
        <strain evidence="8">cv. Morex</strain>
    </source>
</reference>
<feature type="region of interest" description="Disordered" evidence="6">
    <location>
        <begin position="126"/>
        <end position="162"/>
    </location>
</feature>
<reference evidence="7" key="3">
    <citation type="submission" date="2022-01" db="UniProtKB">
        <authorList>
            <consortium name="EnsemblPlants"/>
        </authorList>
    </citation>
    <scope>IDENTIFICATION</scope>
    <source>
        <strain evidence="7">subsp. vulgare</strain>
    </source>
</reference>
<evidence type="ECO:0000256" key="6">
    <source>
        <dbReference type="SAM" id="MobiDB-lite"/>
    </source>
</evidence>
<comment type="subcellular location">
    <subcellularLocation>
        <location evidence="1">Nucleus</location>
    </subcellularLocation>
</comment>
<keyword evidence="5" id="KW-0539">Nucleus</keyword>
<evidence type="ECO:0000256" key="1">
    <source>
        <dbReference type="ARBA" id="ARBA00004123"/>
    </source>
</evidence>
<dbReference type="GO" id="GO:0005634">
    <property type="term" value="C:nucleus"/>
    <property type="evidence" value="ECO:0007669"/>
    <property type="project" value="UniProtKB-SubCell"/>
</dbReference>
<dbReference type="Gene3D" id="2.40.330.10">
    <property type="entry name" value="DNA-binding pseudobarrel domain"/>
    <property type="match status" value="1"/>
</dbReference>
<dbReference type="EnsemblPlants" id="HORVU.MOREX.r3.1HG0089400.1">
    <property type="protein sequence ID" value="HORVU.MOREX.r3.1HG0089400.1.CDS1"/>
    <property type="gene ID" value="HORVU.MOREX.r3.1HG0089400"/>
</dbReference>
<dbReference type="InterPro" id="IPR015300">
    <property type="entry name" value="DNA-bd_pseudobarrel_sf"/>
</dbReference>
<evidence type="ECO:0000313" key="8">
    <source>
        <dbReference type="Proteomes" id="UP000011116"/>
    </source>
</evidence>
<sequence length="414" mass="44296">MGILIRLQMHIHVRQHNIYILSRHEESRFLNQSTILLLHTTDIAPATMMASASYTSDGVDGEASSVPAVSLAHLLQGPDAAPPAYLRLSLTRARKARRRRWRRKQLAGEVTLRHIYAPRDYLKLSVAPPDEDEPTTVAGGSPVASVAKGGAEETTLPRHKKRKLAARVQQEAASTAASLAIVIHGHAGITSSGANGFTTNDAASTPEPASGSATAAPFSVEPIDAVPLRVALPLAAGAAPMEPAWIRPALGLQPGHALHFIAQKRVEQSDVDAQQSRLRIPSAGVGSLLPLLSDDGRHVANLLDNPKPRERPKPLASGNGKAQGRKHGGLVVPLYINRAGDRMDARLTRWDSNDYTVLKYGNCQSFVRGSGLKVMDRIQIWAFQNPGLHLVIHKVDGGETTAAPSASSAVEQAP</sequence>
<protein>
    <recommendedName>
        <fullName evidence="9">B3 domain-containing protein</fullName>
    </recommendedName>
</protein>
<evidence type="ECO:0000313" key="7">
    <source>
        <dbReference type="EnsemblPlants" id="HORVU.MOREX.r3.1HG0089400.1.CDS1"/>
    </source>
</evidence>
<dbReference type="Proteomes" id="UP000011116">
    <property type="component" value="Chromosome 1H"/>
</dbReference>
<dbReference type="AlphaFoldDB" id="A0A8I6WUW9"/>
<keyword evidence="8" id="KW-1185">Reference proteome</keyword>